<accession>A0ABR3PHH9</accession>
<dbReference type="GeneID" id="95980899"/>
<dbReference type="RefSeq" id="XP_069201870.1">
    <property type="nucleotide sequence ID" value="XM_069347266.1"/>
</dbReference>
<dbReference type="Pfam" id="PF08552">
    <property type="entry name" value="Kei1"/>
    <property type="match status" value="1"/>
</dbReference>
<feature type="region of interest" description="Disordered" evidence="1">
    <location>
        <begin position="293"/>
        <end position="317"/>
    </location>
</feature>
<evidence type="ECO:0000313" key="4">
    <source>
        <dbReference type="Proteomes" id="UP001562354"/>
    </source>
</evidence>
<protein>
    <recommendedName>
        <fullName evidence="5">DUF1753-domain-containing protein</fullName>
    </recommendedName>
</protein>
<name>A0ABR3PHH9_9PEZI</name>
<evidence type="ECO:0000256" key="2">
    <source>
        <dbReference type="SAM" id="Phobius"/>
    </source>
</evidence>
<keyword evidence="2" id="KW-1133">Transmembrane helix</keyword>
<dbReference type="InterPro" id="IPR013862">
    <property type="entry name" value="Kei1"/>
</dbReference>
<dbReference type="PANTHER" id="PTHR28077:SF1">
    <property type="entry name" value="INOSITOL PHOSPHORYLCERAMIDE SYNTHASE REGULATORY SUBUNIT KEI1"/>
    <property type="match status" value="1"/>
</dbReference>
<dbReference type="EMBL" id="JBFMKM010000006">
    <property type="protein sequence ID" value="KAL1305597.1"/>
    <property type="molecule type" value="Genomic_DNA"/>
</dbReference>
<keyword evidence="2" id="KW-0472">Membrane</keyword>
<gene>
    <name evidence="3" type="ORF">AAFC00_007200</name>
</gene>
<evidence type="ECO:0000256" key="1">
    <source>
        <dbReference type="SAM" id="MobiDB-lite"/>
    </source>
</evidence>
<organism evidence="3 4">
    <name type="scientific">Neodothiora populina</name>
    <dbReference type="NCBI Taxonomy" id="2781224"/>
    <lineage>
        <taxon>Eukaryota</taxon>
        <taxon>Fungi</taxon>
        <taxon>Dikarya</taxon>
        <taxon>Ascomycota</taxon>
        <taxon>Pezizomycotina</taxon>
        <taxon>Dothideomycetes</taxon>
        <taxon>Dothideomycetidae</taxon>
        <taxon>Dothideales</taxon>
        <taxon>Dothioraceae</taxon>
        <taxon>Neodothiora</taxon>
    </lineage>
</organism>
<feature type="transmembrane region" description="Helical" evidence="2">
    <location>
        <begin position="186"/>
        <end position="210"/>
    </location>
</feature>
<proteinExistence type="predicted"/>
<evidence type="ECO:0000313" key="3">
    <source>
        <dbReference type="EMBL" id="KAL1305597.1"/>
    </source>
</evidence>
<feature type="transmembrane region" description="Helical" evidence="2">
    <location>
        <begin position="83"/>
        <end position="110"/>
    </location>
</feature>
<evidence type="ECO:0008006" key="5">
    <source>
        <dbReference type="Google" id="ProtNLM"/>
    </source>
</evidence>
<sequence length="317" mass="34527">MAFHLIPRPKTFLYLISLRTATELIIFTLLINKVSGLYGLLALLTGYHLSAVQLSMYIYSIIIFALVCYLAPHIKRQSPLQCLALAWIYIFDSLINAAYTALFGTTWFILLARHLGDGTPAQPQGPGGKMMNDTAGFTDPETNVSRVDVVATPAAGLLAGQDAVAVGKHDASSATLGSAVFQGGSIMSITAICMLWMVRVYFCLIVMAYARGVLRQYIVTMSASSYGGSDRSDLAENPFAPGREQGEGCKGALGRAMTRVLQNYWLGKDDEDEWVRGAGDRFRRLAIKVPEPGVGERERRARSGTGPPVPLKKMEKP</sequence>
<keyword evidence="4" id="KW-1185">Reference proteome</keyword>
<keyword evidence="2" id="KW-0812">Transmembrane</keyword>
<reference evidence="3 4" key="1">
    <citation type="submission" date="2024-07" db="EMBL/GenBank/DDBJ databases">
        <title>Draft sequence of the Neodothiora populina.</title>
        <authorList>
            <person name="Drown D.D."/>
            <person name="Schuette U.S."/>
            <person name="Buechlein A.B."/>
            <person name="Rusch D.R."/>
            <person name="Winton L.W."/>
            <person name="Adams G.A."/>
        </authorList>
    </citation>
    <scope>NUCLEOTIDE SEQUENCE [LARGE SCALE GENOMIC DNA]</scope>
    <source>
        <strain evidence="3 4">CPC 39397</strain>
    </source>
</reference>
<dbReference type="PANTHER" id="PTHR28077">
    <property type="entry name" value="INOSITOL PHOSPHORYLCERAMIDE SYNTHASE REGULATORY SUBUNIT KEI1"/>
    <property type="match status" value="1"/>
</dbReference>
<feature type="transmembrane region" description="Helical" evidence="2">
    <location>
        <begin position="51"/>
        <end position="71"/>
    </location>
</feature>
<dbReference type="Proteomes" id="UP001562354">
    <property type="component" value="Unassembled WGS sequence"/>
</dbReference>
<comment type="caution">
    <text evidence="3">The sequence shown here is derived from an EMBL/GenBank/DDBJ whole genome shotgun (WGS) entry which is preliminary data.</text>
</comment>
<feature type="transmembrane region" description="Helical" evidence="2">
    <location>
        <begin position="12"/>
        <end position="31"/>
    </location>
</feature>